<proteinExistence type="predicted"/>
<dbReference type="AlphaFoldDB" id="A0A1X6ZPM3"/>
<accession>A0A1X6ZPM3</accession>
<name>A0A1X6ZPM3_9RHOB</name>
<evidence type="ECO:0000313" key="2">
    <source>
        <dbReference type="Proteomes" id="UP000194012"/>
    </source>
</evidence>
<dbReference type="EMBL" id="FWFJ01000026">
    <property type="protein sequence ID" value="SLN57471.1"/>
    <property type="molecule type" value="Genomic_DNA"/>
</dbReference>
<evidence type="ECO:0000313" key="1">
    <source>
        <dbReference type="EMBL" id="SLN57471.1"/>
    </source>
</evidence>
<gene>
    <name evidence="1" type="ORF">ROG8370_02594</name>
</gene>
<keyword evidence="2" id="KW-1185">Reference proteome</keyword>
<sequence length="206" mass="22651">MTINRANILKPKLFEHGAASGQASHQLTRAARAFAHRRRQGGLESFGQRCHPRQRLAGVHPAEVRRHRADRRGDAHFIVVENDKQAAPLGARIVERLIGHADTDRAIADHGNRVARRLPHVAAHGKAERGADRGQTMRGAERIMGAFAAFGKARQPALLAQGTDAITPPGQDFMRVTLVAHVPDQLVHRRIEDRVNGNAQLDHPKA</sequence>
<dbReference type="Proteomes" id="UP000194012">
    <property type="component" value="Unassembled WGS sequence"/>
</dbReference>
<protein>
    <submittedName>
        <fullName evidence="1">Uncharacterized protein</fullName>
    </submittedName>
</protein>
<reference evidence="2" key="1">
    <citation type="submission" date="2017-03" db="EMBL/GenBank/DDBJ databases">
        <authorList>
            <person name="Rodrigo-Torres L."/>
            <person name="Arahal R.D."/>
            <person name="Lucena T."/>
        </authorList>
    </citation>
    <scope>NUCLEOTIDE SEQUENCE [LARGE SCALE GENOMIC DNA]</scope>
    <source>
        <strain evidence="2">CECT 8370</strain>
    </source>
</reference>
<organism evidence="1 2">
    <name type="scientific">Roseovarius gaetbuli</name>
    <dbReference type="NCBI Taxonomy" id="1356575"/>
    <lineage>
        <taxon>Bacteria</taxon>
        <taxon>Pseudomonadati</taxon>
        <taxon>Pseudomonadota</taxon>
        <taxon>Alphaproteobacteria</taxon>
        <taxon>Rhodobacterales</taxon>
        <taxon>Roseobacteraceae</taxon>
        <taxon>Roseovarius</taxon>
    </lineage>
</organism>